<dbReference type="EMBL" id="VDMD01000006">
    <property type="protein sequence ID" value="TRM64695.1"/>
    <property type="molecule type" value="Genomic_DNA"/>
</dbReference>
<feature type="transmembrane region" description="Helical" evidence="1">
    <location>
        <begin position="181"/>
        <end position="206"/>
    </location>
</feature>
<feature type="transmembrane region" description="Helical" evidence="1">
    <location>
        <begin position="129"/>
        <end position="152"/>
    </location>
</feature>
<keyword evidence="3" id="KW-1185">Reference proteome</keyword>
<keyword evidence="1" id="KW-1133">Transmembrane helix</keyword>
<keyword evidence="1" id="KW-0472">Membrane</keyword>
<accession>A0A550CIQ9</accession>
<evidence type="ECO:0000313" key="2">
    <source>
        <dbReference type="EMBL" id="TRM64695.1"/>
    </source>
</evidence>
<comment type="caution">
    <text evidence="2">The sequence shown here is derived from an EMBL/GenBank/DDBJ whole genome shotgun (WGS) entry which is preliminary data.</text>
</comment>
<dbReference type="Proteomes" id="UP000320762">
    <property type="component" value="Unassembled WGS sequence"/>
</dbReference>
<name>A0A550CIQ9_9AGAR</name>
<feature type="transmembrane region" description="Helical" evidence="1">
    <location>
        <begin position="218"/>
        <end position="238"/>
    </location>
</feature>
<feature type="transmembrane region" description="Helical" evidence="1">
    <location>
        <begin position="31"/>
        <end position="56"/>
    </location>
</feature>
<feature type="transmembrane region" description="Helical" evidence="1">
    <location>
        <begin position="68"/>
        <end position="88"/>
    </location>
</feature>
<organism evidence="2 3">
    <name type="scientific">Schizophyllum amplum</name>
    <dbReference type="NCBI Taxonomy" id="97359"/>
    <lineage>
        <taxon>Eukaryota</taxon>
        <taxon>Fungi</taxon>
        <taxon>Dikarya</taxon>
        <taxon>Basidiomycota</taxon>
        <taxon>Agaricomycotina</taxon>
        <taxon>Agaricomycetes</taxon>
        <taxon>Agaricomycetidae</taxon>
        <taxon>Agaricales</taxon>
        <taxon>Schizophyllaceae</taxon>
        <taxon>Schizophyllum</taxon>
    </lineage>
</organism>
<dbReference type="AlphaFoldDB" id="A0A550CIQ9"/>
<gene>
    <name evidence="2" type="ORF">BD626DRAFT_489612</name>
</gene>
<keyword evidence="1" id="KW-0812">Transmembrane</keyword>
<dbReference type="OrthoDB" id="2859046at2759"/>
<evidence type="ECO:0000256" key="1">
    <source>
        <dbReference type="SAM" id="Phobius"/>
    </source>
</evidence>
<sequence length="327" mass="34747">MFVASVIILVQFATYRSGVFAVIQPAGAQKNIHILSHVACKISLFIGDAIVVWRAWMVWTHSRIVQAILASCLISSLAGCTANFVLMLQQQIGGTVYPQIGGTGTVYPQIGGTVYPQIGGTVYPQSYNLILILPLLATNVCTTGLIGLKAWLHQRETHRAISGRETHKAISGRNASPALRILLLLCESGIVYCVLWTALGAVYATLDGEDTTSVAAATFLYAAPTLAGIYPTVIIIVATARASGLRRNAGGVGVCVSGGISGADWSGPQFSSDRFEMSAIEFRSRGEAAWQSRGEEVHAPASATLYASHNATYDASHNTVGEYKAGW</sequence>
<evidence type="ECO:0000313" key="3">
    <source>
        <dbReference type="Proteomes" id="UP000320762"/>
    </source>
</evidence>
<reference evidence="2 3" key="1">
    <citation type="journal article" date="2019" name="New Phytol.">
        <title>Comparative genomics reveals unique wood-decay strategies and fruiting body development in the Schizophyllaceae.</title>
        <authorList>
            <person name="Almasi E."/>
            <person name="Sahu N."/>
            <person name="Krizsan K."/>
            <person name="Balint B."/>
            <person name="Kovacs G.M."/>
            <person name="Kiss B."/>
            <person name="Cseklye J."/>
            <person name="Drula E."/>
            <person name="Henrissat B."/>
            <person name="Nagy I."/>
            <person name="Chovatia M."/>
            <person name="Adam C."/>
            <person name="LaButti K."/>
            <person name="Lipzen A."/>
            <person name="Riley R."/>
            <person name="Grigoriev I.V."/>
            <person name="Nagy L.G."/>
        </authorList>
    </citation>
    <scope>NUCLEOTIDE SEQUENCE [LARGE SCALE GENOMIC DNA]</scope>
    <source>
        <strain evidence="2 3">NL-1724</strain>
    </source>
</reference>
<protein>
    <submittedName>
        <fullName evidence="2">Uncharacterized protein</fullName>
    </submittedName>
</protein>
<proteinExistence type="predicted"/>